<dbReference type="Pfam" id="PF14372">
    <property type="entry name" value="hAT-like_RNase-H"/>
    <property type="match status" value="1"/>
</dbReference>
<protein>
    <recommendedName>
        <fullName evidence="1">hAT-like transposase RNase-H fold domain-containing protein</fullName>
    </recommendedName>
</protein>
<dbReference type="AlphaFoldDB" id="A0A5B0NH18"/>
<comment type="caution">
    <text evidence="2">The sequence shown here is derived from an EMBL/GenBank/DDBJ whole genome shotgun (WGS) entry which is preliminary data.</text>
</comment>
<organism evidence="2 3">
    <name type="scientific">Puccinia graminis f. sp. tritici</name>
    <dbReference type="NCBI Taxonomy" id="56615"/>
    <lineage>
        <taxon>Eukaryota</taxon>
        <taxon>Fungi</taxon>
        <taxon>Dikarya</taxon>
        <taxon>Basidiomycota</taxon>
        <taxon>Pucciniomycotina</taxon>
        <taxon>Pucciniomycetes</taxon>
        <taxon>Pucciniales</taxon>
        <taxon>Pucciniaceae</taxon>
        <taxon>Puccinia</taxon>
    </lineage>
</organism>
<dbReference type="GO" id="GO:0003677">
    <property type="term" value="F:DNA binding"/>
    <property type="evidence" value="ECO:0007669"/>
    <property type="project" value="InterPro"/>
</dbReference>
<dbReference type="InterPro" id="IPR025525">
    <property type="entry name" value="hAT-like_transposase_RNase-H"/>
</dbReference>
<dbReference type="EMBL" id="VDEP01000409">
    <property type="protein sequence ID" value="KAA1087896.1"/>
    <property type="molecule type" value="Genomic_DNA"/>
</dbReference>
<sequence>MEGDGPTGSVAIPEYLQMKINLKKKLDSSLRSDPLHPMFVKMLEKTNTYLQEALACETLVISTILNPSFRLAIFEKHFPQEASEAKKKLVELFEERKNQMAEQI</sequence>
<proteinExistence type="predicted"/>
<dbReference type="Proteomes" id="UP000325313">
    <property type="component" value="Unassembled WGS sequence"/>
</dbReference>
<name>A0A5B0NH18_PUCGR</name>
<accession>A0A5B0NH18</accession>
<gene>
    <name evidence="2" type="ORF">PGTUg99_022715</name>
</gene>
<evidence type="ECO:0000313" key="3">
    <source>
        <dbReference type="Proteomes" id="UP000325313"/>
    </source>
</evidence>
<evidence type="ECO:0000259" key="1">
    <source>
        <dbReference type="Pfam" id="PF14372"/>
    </source>
</evidence>
<evidence type="ECO:0000313" key="2">
    <source>
        <dbReference type="EMBL" id="KAA1087896.1"/>
    </source>
</evidence>
<reference evidence="2 3" key="1">
    <citation type="submission" date="2019-05" db="EMBL/GenBank/DDBJ databases">
        <title>Emergence of the Ug99 lineage of the wheat stem rust pathogen through somatic hybridization.</title>
        <authorList>
            <person name="Li F."/>
            <person name="Upadhyaya N.M."/>
            <person name="Sperschneider J."/>
            <person name="Matny O."/>
            <person name="Nguyen-Phuc H."/>
            <person name="Mago R."/>
            <person name="Raley C."/>
            <person name="Miller M.E."/>
            <person name="Silverstein K.A.T."/>
            <person name="Henningsen E."/>
            <person name="Hirsch C.D."/>
            <person name="Visser B."/>
            <person name="Pretorius Z.A."/>
            <person name="Steffenson B.J."/>
            <person name="Schwessinger B."/>
            <person name="Dodds P.N."/>
            <person name="Figueroa M."/>
        </authorList>
    </citation>
    <scope>NUCLEOTIDE SEQUENCE [LARGE SCALE GENOMIC DNA]</scope>
    <source>
        <strain evidence="2 3">Ug99</strain>
    </source>
</reference>
<feature type="domain" description="hAT-like transposase RNase-H fold" evidence="1">
    <location>
        <begin position="6"/>
        <end position="96"/>
    </location>
</feature>